<evidence type="ECO:0000313" key="2">
    <source>
        <dbReference type="EMBL" id="MCA9729117.1"/>
    </source>
</evidence>
<dbReference type="Gene3D" id="2.60.40.4070">
    <property type="match status" value="1"/>
</dbReference>
<comment type="caution">
    <text evidence="2">The sequence shown here is derived from an EMBL/GenBank/DDBJ whole genome shotgun (WGS) entry which is preliminary data.</text>
</comment>
<gene>
    <name evidence="2" type="ORF">KC729_15615</name>
</gene>
<feature type="domain" description="FlgD/Vpr Ig-like" evidence="1">
    <location>
        <begin position="228"/>
        <end position="292"/>
    </location>
</feature>
<organism evidence="2 3">
    <name type="scientific">Eiseniibacteriota bacterium</name>
    <dbReference type="NCBI Taxonomy" id="2212470"/>
    <lineage>
        <taxon>Bacteria</taxon>
        <taxon>Candidatus Eiseniibacteriota</taxon>
    </lineage>
</organism>
<name>A0A956RR21_UNCEI</name>
<dbReference type="Proteomes" id="UP000697710">
    <property type="component" value="Unassembled WGS sequence"/>
</dbReference>
<proteinExistence type="predicted"/>
<dbReference type="AlphaFoldDB" id="A0A956RR21"/>
<evidence type="ECO:0000313" key="3">
    <source>
        <dbReference type="Proteomes" id="UP000697710"/>
    </source>
</evidence>
<dbReference type="InterPro" id="IPR026444">
    <property type="entry name" value="Secre_tail"/>
</dbReference>
<dbReference type="Pfam" id="PF13860">
    <property type="entry name" value="FlgD_ig"/>
    <property type="match status" value="1"/>
</dbReference>
<dbReference type="NCBIfam" id="TIGR04183">
    <property type="entry name" value="Por_Secre_tail"/>
    <property type="match status" value="1"/>
</dbReference>
<dbReference type="InterPro" id="IPR013783">
    <property type="entry name" value="Ig-like_fold"/>
</dbReference>
<evidence type="ECO:0000259" key="1">
    <source>
        <dbReference type="Pfam" id="PF13860"/>
    </source>
</evidence>
<dbReference type="Gene3D" id="2.60.40.10">
    <property type="entry name" value="Immunoglobulins"/>
    <property type="match status" value="1"/>
</dbReference>
<reference evidence="2" key="2">
    <citation type="journal article" date="2021" name="Microbiome">
        <title>Successional dynamics and alternative stable states in a saline activated sludge microbial community over 9 years.</title>
        <authorList>
            <person name="Wang Y."/>
            <person name="Ye J."/>
            <person name="Ju F."/>
            <person name="Liu L."/>
            <person name="Boyd J.A."/>
            <person name="Deng Y."/>
            <person name="Parks D.H."/>
            <person name="Jiang X."/>
            <person name="Yin X."/>
            <person name="Woodcroft B.J."/>
            <person name="Tyson G.W."/>
            <person name="Hugenholtz P."/>
            <person name="Polz M.F."/>
            <person name="Zhang T."/>
        </authorList>
    </citation>
    <scope>NUCLEOTIDE SEQUENCE</scope>
    <source>
        <strain evidence="2">HKST-UBA01</strain>
    </source>
</reference>
<sequence length="306" mass="33136">ELRVGTHPDYDDAVIPGNWSFDILPDQGPFVLTPGMRDSVTVRFSASAASHGQSAYVPLTLWNIRTERVIGGTTITCETDCFSPLAPLHGTAEWTQPAGDDPEGGTVLVEWDPVRLDTNGGPERVMYYEVWRSDDTPTPEALIDKVAIDARPSKPKFQWYDDLPRSGCDIVYTYRVRAVDPTGATGAFSNPIDLFCQPASVPGPDGAAETSGRSGGMLAVFPNPVGPGASTTIALALTHPSRVELAIYSAAGQRVRSLVGGERAAGLHQLQWDGRDDDGRAVPSGIYYCRLQTPDHEETREVVRIR</sequence>
<accession>A0A956RR21</accession>
<reference evidence="2" key="1">
    <citation type="submission" date="2020-04" db="EMBL/GenBank/DDBJ databases">
        <authorList>
            <person name="Zhang T."/>
        </authorList>
    </citation>
    <scope>NUCLEOTIDE SEQUENCE</scope>
    <source>
        <strain evidence="2">HKST-UBA01</strain>
    </source>
</reference>
<dbReference type="EMBL" id="JAGQHR010000579">
    <property type="protein sequence ID" value="MCA9729117.1"/>
    <property type="molecule type" value="Genomic_DNA"/>
</dbReference>
<feature type="non-terminal residue" evidence="2">
    <location>
        <position position="1"/>
    </location>
</feature>
<protein>
    <submittedName>
        <fullName evidence="2">T9SS type A sorting domain-containing protein</fullName>
    </submittedName>
</protein>
<dbReference type="InterPro" id="IPR025965">
    <property type="entry name" value="FlgD/Vpr_Ig-like"/>
</dbReference>